<evidence type="ECO:0000256" key="1">
    <source>
        <dbReference type="ARBA" id="ARBA00006484"/>
    </source>
</evidence>
<proteinExistence type="inferred from homology"/>
<keyword evidence="2" id="KW-0560">Oxidoreductase</keyword>
<dbReference type="PRINTS" id="PR00081">
    <property type="entry name" value="GDHRDH"/>
</dbReference>
<evidence type="ECO:0000259" key="4">
    <source>
        <dbReference type="SMART" id="SM00822"/>
    </source>
</evidence>
<name>A0A2N0H393_9SPHN</name>
<dbReference type="AlphaFoldDB" id="A0A2N0H393"/>
<dbReference type="InterPro" id="IPR002347">
    <property type="entry name" value="SDR_fam"/>
</dbReference>
<reference evidence="5 6" key="1">
    <citation type="submission" date="2017-11" db="EMBL/GenBank/DDBJ databases">
        <title>Genomic Encyclopedia of Type Strains, Phase III (KMG-III): the genomes of soil and plant-associated and newly described type strains.</title>
        <authorList>
            <person name="Whitman W."/>
        </authorList>
    </citation>
    <scope>NUCLEOTIDE SEQUENCE [LARGE SCALE GENOMIC DNA]</scope>
    <source>
        <strain evidence="5 6">CGMCC 1.12274</strain>
    </source>
</reference>
<dbReference type="RefSeq" id="WP_100868398.1">
    <property type="nucleotide sequence ID" value="NZ_PHUF01000007.1"/>
</dbReference>
<comment type="caution">
    <text evidence="5">The sequence shown here is derived from an EMBL/GenBank/DDBJ whole genome shotgun (WGS) entry which is preliminary data.</text>
</comment>
<dbReference type="Proteomes" id="UP000232587">
    <property type="component" value="Unassembled WGS sequence"/>
</dbReference>
<dbReference type="Pfam" id="PF00106">
    <property type="entry name" value="adh_short"/>
    <property type="match status" value="1"/>
</dbReference>
<dbReference type="PRINTS" id="PR00080">
    <property type="entry name" value="SDRFAMILY"/>
</dbReference>
<dbReference type="CDD" id="cd05233">
    <property type="entry name" value="SDR_c"/>
    <property type="match status" value="1"/>
</dbReference>
<gene>
    <name evidence="5" type="ORF">B0I00_3215</name>
</gene>
<dbReference type="PANTHER" id="PTHR43669:SF8">
    <property type="entry name" value="SHORT-CHAIN TYPE DEHYDROGENASE_REDUCTASE-RELATED"/>
    <property type="match status" value="1"/>
</dbReference>
<dbReference type="EMBL" id="PHUF01000007">
    <property type="protein sequence ID" value="PKB13416.1"/>
    <property type="molecule type" value="Genomic_DNA"/>
</dbReference>
<dbReference type="PANTHER" id="PTHR43669">
    <property type="entry name" value="5-KETO-D-GLUCONATE 5-REDUCTASE"/>
    <property type="match status" value="1"/>
</dbReference>
<evidence type="ECO:0000256" key="2">
    <source>
        <dbReference type="ARBA" id="ARBA00023002"/>
    </source>
</evidence>
<evidence type="ECO:0000313" key="5">
    <source>
        <dbReference type="EMBL" id="PKB13416.1"/>
    </source>
</evidence>
<sequence>MTPVGKHALITGAASGIGRATALRLAAAGVGRLTLLDRDRAGIDEVARLVAAAGPQVASLSCDVSDVAALTAAFDEAAASAPIDMVFNNAGVVTGAPLFPAATTQRIAQVFAINVTGVVLGTQLAIQHMSGRGGVVINTVSTSHDNAGFRDVLYTTSKAAVYQFTRACAQFLEPTGVRVCGISPGLVDTPILDTTGGDRRAEWMTPILANNVALAPGAIADAVLEAWQDDSFIGEVRAVRAE</sequence>
<evidence type="ECO:0000313" key="6">
    <source>
        <dbReference type="Proteomes" id="UP000232587"/>
    </source>
</evidence>
<dbReference type="SMART" id="SM00822">
    <property type="entry name" value="PKS_KR"/>
    <property type="match status" value="1"/>
</dbReference>
<comment type="similarity">
    <text evidence="1 3">Belongs to the short-chain dehydrogenases/reductases (SDR) family.</text>
</comment>
<dbReference type="Gene3D" id="3.40.50.720">
    <property type="entry name" value="NAD(P)-binding Rossmann-like Domain"/>
    <property type="match status" value="1"/>
</dbReference>
<dbReference type="SUPFAM" id="SSF51735">
    <property type="entry name" value="NAD(P)-binding Rossmann-fold domains"/>
    <property type="match status" value="1"/>
</dbReference>
<dbReference type="InterPro" id="IPR057326">
    <property type="entry name" value="KR_dom"/>
</dbReference>
<organism evidence="5 6">
    <name type="scientific">Novosphingobium kunmingense</name>
    <dbReference type="NCBI Taxonomy" id="1211806"/>
    <lineage>
        <taxon>Bacteria</taxon>
        <taxon>Pseudomonadati</taxon>
        <taxon>Pseudomonadota</taxon>
        <taxon>Alphaproteobacteria</taxon>
        <taxon>Sphingomonadales</taxon>
        <taxon>Sphingomonadaceae</taxon>
        <taxon>Novosphingobium</taxon>
    </lineage>
</organism>
<feature type="domain" description="Ketoreductase" evidence="4">
    <location>
        <begin position="6"/>
        <end position="185"/>
    </location>
</feature>
<dbReference type="InterPro" id="IPR036291">
    <property type="entry name" value="NAD(P)-bd_dom_sf"/>
</dbReference>
<keyword evidence="6" id="KW-1185">Reference proteome</keyword>
<dbReference type="GO" id="GO:0016491">
    <property type="term" value="F:oxidoreductase activity"/>
    <property type="evidence" value="ECO:0007669"/>
    <property type="project" value="UniProtKB-KW"/>
</dbReference>
<accession>A0A2N0H393</accession>
<protein>
    <submittedName>
        <fullName evidence="5">3-oxoacyl-[acyl-carrier protein] reductase</fullName>
    </submittedName>
</protein>
<evidence type="ECO:0000256" key="3">
    <source>
        <dbReference type="RuleBase" id="RU000363"/>
    </source>
</evidence>
<dbReference type="OrthoDB" id="9808814at2"/>